<proteinExistence type="inferred from homology"/>
<keyword evidence="3" id="KW-0119">Carbohydrate metabolism</keyword>
<dbReference type="GO" id="GO:0004556">
    <property type="term" value="F:alpha-amylase activity"/>
    <property type="evidence" value="ECO:0007669"/>
    <property type="project" value="UniProtKB-UniRule"/>
</dbReference>
<evidence type="ECO:0000313" key="6">
    <source>
        <dbReference type="EMBL" id="TXK00139.1"/>
    </source>
</evidence>
<feature type="domain" description="Glycosyl hydrolase family 13 catalytic" evidence="4">
    <location>
        <begin position="51"/>
        <end position="471"/>
    </location>
</feature>
<evidence type="ECO:0000256" key="1">
    <source>
        <dbReference type="ARBA" id="ARBA00008061"/>
    </source>
</evidence>
<dbReference type="InterPro" id="IPR006047">
    <property type="entry name" value="GH13_cat_dom"/>
</dbReference>
<dbReference type="Gene3D" id="3.20.20.80">
    <property type="entry name" value="Glycosidases"/>
    <property type="match status" value="1"/>
</dbReference>
<reference evidence="6 8" key="2">
    <citation type="submission" date="2019-07" db="EMBL/GenBank/DDBJ databases">
        <title>Draft genome of two Muricauda strains isolated from deep sea.</title>
        <authorList>
            <person name="Sun C."/>
        </authorList>
    </citation>
    <scope>NUCLEOTIDE SEQUENCE [LARGE SCALE GENOMIC DNA]</scope>
    <source>
        <strain evidence="6 8">NH166</strain>
    </source>
</reference>
<dbReference type="AlphaFoldDB" id="A0A418N3K9"/>
<comment type="catalytic activity">
    <reaction evidence="3">
        <text>Endohydrolysis of (1-&gt;4)-alpha-D-glucosidic linkages in polysaccharides containing three or more (1-&gt;4)-alpha-linked D-glucose units.</text>
        <dbReference type="EC" id="3.2.1.1"/>
    </reaction>
</comment>
<keyword evidence="8" id="KW-1185">Reference proteome</keyword>
<dbReference type="GO" id="GO:0016829">
    <property type="term" value="F:lyase activity"/>
    <property type="evidence" value="ECO:0007669"/>
    <property type="project" value="UniProtKB-KW"/>
</dbReference>
<keyword evidence="3" id="KW-0378">Hydrolase</keyword>
<evidence type="ECO:0000259" key="4">
    <source>
        <dbReference type="SMART" id="SM00642"/>
    </source>
</evidence>
<evidence type="ECO:0000256" key="2">
    <source>
        <dbReference type="RuleBase" id="RU003615"/>
    </source>
</evidence>
<reference evidence="5 7" key="1">
    <citation type="submission" date="2018-08" db="EMBL/GenBank/DDBJ databases">
        <title>Proposal of Muricauda 72 sp.nov. and Muricauda NH166 sp.nov., isolated from seawater.</title>
        <authorList>
            <person name="Cheng H."/>
            <person name="Wu Y.-H."/>
            <person name="Guo L.-L."/>
            <person name="Xu X.-W."/>
        </authorList>
    </citation>
    <scope>NUCLEOTIDE SEQUENCE [LARGE SCALE GENOMIC DNA]</scope>
    <source>
        <strain evidence="5 7">NH166</strain>
    </source>
</reference>
<organism evidence="5 7">
    <name type="scientific">Flagellimonas aequoris</name>
    <dbReference type="NCBI Taxonomy" id="2306997"/>
    <lineage>
        <taxon>Bacteria</taxon>
        <taxon>Pseudomonadati</taxon>
        <taxon>Bacteroidota</taxon>
        <taxon>Flavobacteriia</taxon>
        <taxon>Flavobacteriales</taxon>
        <taxon>Flavobacteriaceae</taxon>
        <taxon>Flagellimonas</taxon>
    </lineage>
</organism>
<evidence type="ECO:0000313" key="7">
    <source>
        <dbReference type="Proteomes" id="UP000284189"/>
    </source>
</evidence>
<dbReference type="SUPFAM" id="SSF51445">
    <property type="entry name" value="(Trans)glycosidases"/>
    <property type="match status" value="1"/>
</dbReference>
<dbReference type="InterPro" id="IPR017853">
    <property type="entry name" value="GH"/>
</dbReference>
<name>A0A418N3K9_9FLAO</name>
<dbReference type="EMBL" id="QXFJ01000030">
    <property type="protein sequence ID" value="RIV68444.1"/>
    <property type="molecule type" value="Genomic_DNA"/>
</dbReference>
<dbReference type="InterPro" id="IPR006046">
    <property type="entry name" value="Alpha_amylase"/>
</dbReference>
<dbReference type="PANTHER" id="PTHR10357:SF209">
    <property type="entry name" value="PERIPLASMIC ALPHA-AMYLASE"/>
    <property type="match status" value="1"/>
</dbReference>
<sequence length="562" mass="64452">MKKLLVVMSILPLFIGCKEVEKQPQTTAQVVQEKQEKKEVPFVWEGANVYFLLTDRFNNGNPENDVNFDRTKETGVLRGFEGGDMQGIIQKIEEGYFTDLGINAIWLTPIVEQIHGSTDEGTGNTYGYHGYWTKDWTAIDPNFGTKKDLEKLVKTAHAKGIRILLDVVLNHTGPVTDKDPVWPDDWVRTGPPCEFTTYENTTECTLVANLPDILTESDEPVELPDALLAKWKDEGRLSKELDELNLFFERTGYPRAPRYYIIKWLTDYINDYGVDGFRVDTVKHVNENAWQDLHKEAVYAFEMWKKKHQDRILDENPFYMVGEVYNYGISGGRDYDFGDRKVDFFSYGFKSLINFELKTDANNDYETIFSKYSNLLNTKLKGKSVLNYLSSHDDGGPFDRERKQPYRAANVLLLTPGASQIYYGDETSRPLIVEGAQGDANLRSFMNWKDLDSVPNIQKIHKHWQKLGQFRRNHPAIGAGKHKRLAKSPYVFSRTYVEGEYKDKVVVGLDLPKGKKSLWVKGFFGDGTKLYDTYSETEVMVSNGKVILENDFDTALLELVEQ</sequence>
<evidence type="ECO:0000256" key="3">
    <source>
        <dbReference type="RuleBase" id="RU361134"/>
    </source>
</evidence>
<dbReference type="GO" id="GO:0043169">
    <property type="term" value="F:cation binding"/>
    <property type="evidence" value="ECO:0007669"/>
    <property type="project" value="InterPro"/>
</dbReference>
<dbReference type="Proteomes" id="UP000284189">
    <property type="component" value="Unassembled WGS sequence"/>
</dbReference>
<dbReference type="SMART" id="SM00642">
    <property type="entry name" value="Aamy"/>
    <property type="match status" value="1"/>
</dbReference>
<dbReference type="EMBL" id="VNWL01000029">
    <property type="protein sequence ID" value="TXK00139.1"/>
    <property type="molecule type" value="Genomic_DNA"/>
</dbReference>
<dbReference type="GO" id="GO:0005975">
    <property type="term" value="P:carbohydrate metabolic process"/>
    <property type="evidence" value="ECO:0007669"/>
    <property type="project" value="InterPro"/>
</dbReference>
<dbReference type="PANTHER" id="PTHR10357">
    <property type="entry name" value="ALPHA-AMYLASE FAMILY MEMBER"/>
    <property type="match status" value="1"/>
</dbReference>
<dbReference type="Pfam" id="PF00128">
    <property type="entry name" value="Alpha-amylase"/>
    <property type="match status" value="2"/>
</dbReference>
<dbReference type="OrthoDB" id="9805159at2"/>
<evidence type="ECO:0000313" key="8">
    <source>
        <dbReference type="Proteomes" id="UP000321528"/>
    </source>
</evidence>
<dbReference type="PRINTS" id="PR00110">
    <property type="entry name" value="ALPHAAMYLASE"/>
</dbReference>
<gene>
    <name evidence="5" type="ORF">D2U88_14595</name>
    <name evidence="6" type="ORF">FQ019_14440</name>
</gene>
<keyword evidence="3" id="KW-0326">Glycosidase</keyword>
<comment type="caution">
    <text evidence="5">The sequence shown here is derived from an EMBL/GenBank/DDBJ whole genome shotgun (WGS) entry which is preliminary data.</text>
</comment>
<dbReference type="Proteomes" id="UP000321528">
    <property type="component" value="Unassembled WGS sequence"/>
</dbReference>
<keyword evidence="5" id="KW-0456">Lyase</keyword>
<dbReference type="PROSITE" id="PS51257">
    <property type="entry name" value="PROKAR_LIPOPROTEIN"/>
    <property type="match status" value="1"/>
</dbReference>
<evidence type="ECO:0000313" key="5">
    <source>
        <dbReference type="EMBL" id="RIV68444.1"/>
    </source>
</evidence>
<comment type="similarity">
    <text evidence="1 2">Belongs to the glycosyl hydrolase 13 family.</text>
</comment>
<accession>A0A418N3K9</accession>
<protein>
    <recommendedName>
        <fullName evidence="3">Alpha-amylase</fullName>
        <ecNumber evidence="3">3.2.1.1</ecNumber>
    </recommendedName>
</protein>
<dbReference type="RefSeq" id="WP_119641284.1">
    <property type="nucleotide sequence ID" value="NZ_QXFJ01000030.1"/>
</dbReference>
<dbReference type="EC" id="3.2.1.1" evidence="3"/>